<dbReference type="PANTHER" id="PTHR44196">
    <property type="entry name" value="DEHYDROGENASE/REDUCTASE SDR FAMILY MEMBER 7B"/>
    <property type="match status" value="1"/>
</dbReference>
<dbReference type="InterPro" id="IPR036291">
    <property type="entry name" value="NAD(P)-bd_dom_sf"/>
</dbReference>
<accession>A0ABV7KVF2</accession>
<comment type="caution">
    <text evidence="4">The sequence shown here is derived from an EMBL/GenBank/DDBJ whole genome shotgun (WGS) entry which is preliminary data.</text>
</comment>
<gene>
    <name evidence="4" type="ORF">ACFOGJ_03900</name>
</gene>
<keyword evidence="2 4" id="KW-0560">Oxidoreductase</keyword>
<dbReference type="InterPro" id="IPR002347">
    <property type="entry name" value="SDR_fam"/>
</dbReference>
<dbReference type="EMBL" id="JBHRTR010000011">
    <property type="protein sequence ID" value="MFC3226356.1"/>
    <property type="molecule type" value="Genomic_DNA"/>
</dbReference>
<comment type="similarity">
    <text evidence="1 3">Belongs to the short-chain dehydrogenases/reductases (SDR) family.</text>
</comment>
<sequence length="250" mass="26885">MREIAGKVAWITGAGSGIGEAAALALAGAGMHVVLSGRRMEALGAVAQKIEAAGGTAMIEVLDVADRDAVYRVAERIAERFDRLDMLVNNAGINIPQRNWGDVTLDGWEEIVNINLNGAFYCIAAALPMMRRQQDGLVVTTASWAGKYVLKFAGPAYNATKHAVVAMSESLNKEECGNGIRATAVCPAEVATPIMDKRPVPVPAEDRAKMVQPEEMGELMLFLARLPETVCLNEVIISPTYNRIYIENLG</sequence>
<protein>
    <submittedName>
        <fullName evidence="4">SDR family oxidoreductase</fullName>
        <ecNumber evidence="4">1.-.-.-</ecNumber>
    </submittedName>
</protein>
<keyword evidence="5" id="KW-1185">Reference proteome</keyword>
<evidence type="ECO:0000313" key="4">
    <source>
        <dbReference type="EMBL" id="MFC3226356.1"/>
    </source>
</evidence>
<organism evidence="4 5">
    <name type="scientific">Marinibaculum pumilum</name>
    <dbReference type="NCBI Taxonomy" id="1766165"/>
    <lineage>
        <taxon>Bacteria</taxon>
        <taxon>Pseudomonadati</taxon>
        <taxon>Pseudomonadota</taxon>
        <taxon>Alphaproteobacteria</taxon>
        <taxon>Rhodospirillales</taxon>
        <taxon>Rhodospirillaceae</taxon>
        <taxon>Marinibaculum</taxon>
    </lineage>
</organism>
<dbReference type="EC" id="1.-.-.-" evidence="4"/>
<dbReference type="SUPFAM" id="SSF51735">
    <property type="entry name" value="NAD(P)-binding Rossmann-fold domains"/>
    <property type="match status" value="1"/>
</dbReference>
<dbReference type="Pfam" id="PF00106">
    <property type="entry name" value="adh_short"/>
    <property type="match status" value="1"/>
</dbReference>
<dbReference type="RefSeq" id="WP_379898290.1">
    <property type="nucleotide sequence ID" value="NZ_JBHRTR010000011.1"/>
</dbReference>
<evidence type="ECO:0000256" key="1">
    <source>
        <dbReference type="ARBA" id="ARBA00006484"/>
    </source>
</evidence>
<dbReference type="Gene3D" id="3.40.50.720">
    <property type="entry name" value="NAD(P)-binding Rossmann-like Domain"/>
    <property type="match status" value="1"/>
</dbReference>
<dbReference type="PRINTS" id="PR00080">
    <property type="entry name" value="SDRFAMILY"/>
</dbReference>
<name>A0ABV7KVF2_9PROT</name>
<reference evidence="5" key="1">
    <citation type="journal article" date="2019" name="Int. J. Syst. Evol. Microbiol.">
        <title>The Global Catalogue of Microorganisms (GCM) 10K type strain sequencing project: providing services to taxonomists for standard genome sequencing and annotation.</title>
        <authorList>
            <consortium name="The Broad Institute Genomics Platform"/>
            <consortium name="The Broad Institute Genome Sequencing Center for Infectious Disease"/>
            <person name="Wu L."/>
            <person name="Ma J."/>
        </authorList>
    </citation>
    <scope>NUCLEOTIDE SEQUENCE [LARGE SCALE GENOMIC DNA]</scope>
    <source>
        <strain evidence="5">KCTC 42964</strain>
    </source>
</reference>
<evidence type="ECO:0000256" key="2">
    <source>
        <dbReference type="ARBA" id="ARBA00023002"/>
    </source>
</evidence>
<dbReference type="GO" id="GO:0016491">
    <property type="term" value="F:oxidoreductase activity"/>
    <property type="evidence" value="ECO:0007669"/>
    <property type="project" value="UniProtKB-KW"/>
</dbReference>
<evidence type="ECO:0000256" key="3">
    <source>
        <dbReference type="RuleBase" id="RU000363"/>
    </source>
</evidence>
<dbReference type="Proteomes" id="UP001595528">
    <property type="component" value="Unassembled WGS sequence"/>
</dbReference>
<evidence type="ECO:0000313" key="5">
    <source>
        <dbReference type="Proteomes" id="UP001595528"/>
    </source>
</evidence>
<proteinExistence type="inferred from homology"/>
<dbReference type="PANTHER" id="PTHR44196:SF1">
    <property type="entry name" value="DEHYDROGENASE_REDUCTASE SDR FAMILY MEMBER 7B"/>
    <property type="match status" value="1"/>
</dbReference>
<dbReference type="PRINTS" id="PR00081">
    <property type="entry name" value="GDHRDH"/>
</dbReference>
<dbReference type="CDD" id="cd05233">
    <property type="entry name" value="SDR_c"/>
    <property type="match status" value="1"/>
</dbReference>